<evidence type="ECO:0000313" key="4">
    <source>
        <dbReference type="EMBL" id="RAY15634.1"/>
    </source>
</evidence>
<proteinExistence type="predicted"/>
<evidence type="ECO:0000313" key="5">
    <source>
        <dbReference type="Proteomes" id="UP000251891"/>
    </source>
</evidence>
<name>A0A365H923_9ACTN</name>
<dbReference type="AlphaFoldDB" id="A0A365H923"/>
<organism evidence="4 5">
    <name type="scientific">Actinomadura craniellae</name>
    <dbReference type="NCBI Taxonomy" id="2231787"/>
    <lineage>
        <taxon>Bacteria</taxon>
        <taxon>Bacillati</taxon>
        <taxon>Actinomycetota</taxon>
        <taxon>Actinomycetes</taxon>
        <taxon>Streptosporangiales</taxon>
        <taxon>Thermomonosporaceae</taxon>
        <taxon>Actinomadura</taxon>
    </lineage>
</organism>
<feature type="domain" description="Acyltransferase 3" evidence="3">
    <location>
        <begin position="52"/>
        <end position="414"/>
    </location>
</feature>
<accession>A0A365H923</accession>
<dbReference type="GO" id="GO:0016747">
    <property type="term" value="F:acyltransferase activity, transferring groups other than amino-acyl groups"/>
    <property type="evidence" value="ECO:0007669"/>
    <property type="project" value="InterPro"/>
</dbReference>
<dbReference type="PANTHER" id="PTHR23028">
    <property type="entry name" value="ACETYLTRANSFERASE"/>
    <property type="match status" value="1"/>
</dbReference>
<keyword evidence="5" id="KW-1185">Reference proteome</keyword>
<dbReference type="Proteomes" id="UP000251891">
    <property type="component" value="Unassembled WGS sequence"/>
</dbReference>
<feature type="transmembrane region" description="Helical" evidence="2">
    <location>
        <begin position="397"/>
        <end position="419"/>
    </location>
</feature>
<feature type="transmembrane region" description="Helical" evidence="2">
    <location>
        <begin position="259"/>
        <end position="278"/>
    </location>
</feature>
<feature type="transmembrane region" description="Helical" evidence="2">
    <location>
        <begin position="224"/>
        <end position="247"/>
    </location>
</feature>
<reference evidence="4 5" key="1">
    <citation type="submission" date="2018-06" db="EMBL/GenBank/DDBJ databases">
        <title>Actinomadura craniellae sp. nov. isolated from marine sponge Craniella sp.</title>
        <authorList>
            <person name="Li L."/>
            <person name="Xu Q.H."/>
            <person name="Lin H.W."/>
            <person name="Lu Y.H."/>
        </authorList>
    </citation>
    <scope>NUCLEOTIDE SEQUENCE [LARGE SCALE GENOMIC DNA]</scope>
    <source>
        <strain evidence="4 5">LHW63021</strain>
    </source>
</reference>
<keyword evidence="2" id="KW-0472">Membrane</keyword>
<dbReference type="Pfam" id="PF01757">
    <property type="entry name" value="Acyl_transf_3"/>
    <property type="match status" value="1"/>
</dbReference>
<keyword evidence="4" id="KW-0012">Acyltransferase</keyword>
<dbReference type="InterPro" id="IPR050879">
    <property type="entry name" value="Acyltransferase_3"/>
</dbReference>
<comment type="caution">
    <text evidence="4">The sequence shown here is derived from an EMBL/GenBank/DDBJ whole genome shotgun (WGS) entry which is preliminary data.</text>
</comment>
<feature type="transmembrane region" description="Helical" evidence="2">
    <location>
        <begin position="290"/>
        <end position="310"/>
    </location>
</feature>
<dbReference type="PANTHER" id="PTHR23028:SF53">
    <property type="entry name" value="ACYL_TRANSF_3 DOMAIN-CONTAINING PROTEIN"/>
    <property type="match status" value="1"/>
</dbReference>
<sequence>MGGCPPASPGGCESGTVSGTLGDPLRHSEAPVTVSPPRTDDRLPAISGHQPALDGVRAVAALAVLVFHVAASIGMLTAKDGASSWLLSRGEIGVPIFFALSGLLLYRPWAAAALGLRPPPGTRNYLWKRALRLLPAYWALVVACMLLYGRDHLGDVLGWFELLTLTYSYDPNPWWNDYLGPKGMGQIWSLTVEAAFYVALPPLAALLARWARRGTDVGDRARRLLWGLAGCAAVSVGYTFFSVYLSGNPAWTGLWLPRYLIWFAIGMALAVVSVWAHADPGPVRRLCRTVAESWGMCWTAAVLLYCVSATPLTGDSRLVTVDPWTTQLHLVLYGLVALFLIAPPALAPAGHPGITRIMGNRVMSYLGKISYSVFLWQFVVIYGWLGLLGRPPFTGTFLIDLPVCAALTVAVAALSFHLIEEPARRIRLGPLPARAGAGWLRTQPFRRGRSTGGDRG</sequence>
<evidence type="ECO:0000256" key="1">
    <source>
        <dbReference type="SAM" id="MobiDB-lite"/>
    </source>
</evidence>
<protein>
    <submittedName>
        <fullName evidence="4">Acyltransferase</fullName>
    </submittedName>
</protein>
<dbReference type="GO" id="GO:0009103">
    <property type="term" value="P:lipopolysaccharide biosynthetic process"/>
    <property type="evidence" value="ECO:0007669"/>
    <property type="project" value="TreeGrafter"/>
</dbReference>
<feature type="transmembrane region" description="Helical" evidence="2">
    <location>
        <begin position="194"/>
        <end position="212"/>
    </location>
</feature>
<feature type="transmembrane region" description="Helical" evidence="2">
    <location>
        <begin position="330"/>
        <end position="350"/>
    </location>
</feature>
<dbReference type="InterPro" id="IPR002656">
    <property type="entry name" value="Acyl_transf_3_dom"/>
</dbReference>
<evidence type="ECO:0000256" key="2">
    <source>
        <dbReference type="SAM" id="Phobius"/>
    </source>
</evidence>
<dbReference type="GO" id="GO:0016020">
    <property type="term" value="C:membrane"/>
    <property type="evidence" value="ECO:0007669"/>
    <property type="project" value="TreeGrafter"/>
</dbReference>
<dbReference type="EMBL" id="QLYX01000003">
    <property type="protein sequence ID" value="RAY15634.1"/>
    <property type="molecule type" value="Genomic_DNA"/>
</dbReference>
<feature type="region of interest" description="Disordered" evidence="1">
    <location>
        <begin position="1"/>
        <end position="46"/>
    </location>
</feature>
<feature type="transmembrane region" description="Helical" evidence="2">
    <location>
        <begin position="90"/>
        <end position="109"/>
    </location>
</feature>
<feature type="transmembrane region" description="Helical" evidence="2">
    <location>
        <begin position="58"/>
        <end position="78"/>
    </location>
</feature>
<feature type="transmembrane region" description="Helical" evidence="2">
    <location>
        <begin position="130"/>
        <end position="149"/>
    </location>
</feature>
<keyword evidence="2" id="KW-1133">Transmembrane helix</keyword>
<keyword evidence="2" id="KW-0812">Transmembrane</keyword>
<feature type="transmembrane region" description="Helical" evidence="2">
    <location>
        <begin position="362"/>
        <end position="385"/>
    </location>
</feature>
<gene>
    <name evidence="4" type="ORF">DPM19_07525</name>
</gene>
<keyword evidence="4" id="KW-0808">Transferase</keyword>
<evidence type="ECO:0000259" key="3">
    <source>
        <dbReference type="Pfam" id="PF01757"/>
    </source>
</evidence>